<reference evidence="2 3" key="1">
    <citation type="submission" date="2021-02" db="EMBL/GenBank/DDBJ databases">
        <title>Complete genome of Desulfoluna sp. strain ASN36.</title>
        <authorList>
            <person name="Takahashi A."/>
            <person name="Kojima H."/>
            <person name="Fukui M."/>
        </authorList>
    </citation>
    <scope>NUCLEOTIDE SEQUENCE [LARGE SCALE GENOMIC DNA]</scope>
    <source>
        <strain evidence="2 3">ASN36</strain>
    </source>
</reference>
<evidence type="ECO:0000259" key="1">
    <source>
        <dbReference type="Pfam" id="PF11984"/>
    </source>
</evidence>
<dbReference type="Proteomes" id="UP001320148">
    <property type="component" value="Chromosome"/>
</dbReference>
<evidence type="ECO:0000313" key="3">
    <source>
        <dbReference type="Proteomes" id="UP001320148"/>
    </source>
</evidence>
<dbReference type="EMBL" id="AP024488">
    <property type="protein sequence ID" value="BCS97100.1"/>
    <property type="molecule type" value="Genomic_DNA"/>
</dbReference>
<dbReference type="Pfam" id="PF11984">
    <property type="entry name" value="DUF3485"/>
    <property type="match status" value="1"/>
</dbReference>
<evidence type="ECO:0000313" key="2">
    <source>
        <dbReference type="EMBL" id="BCS97100.1"/>
    </source>
</evidence>
<feature type="domain" description="Methanolan biosynthesis EpsI" evidence="1">
    <location>
        <begin position="9"/>
        <end position="208"/>
    </location>
</feature>
<sequence>MGNISRLRLAAVIALIVVTGAVVSLQPDGEVKTKEVPLTRALERLGSWECVGARQLEEGVVAALDLDDYAYMRYKKNNDIVSLYVGYYFSSLKIGAAHDPMVCFPGQGWKVSERSRGRVAVRPGMTVGYSMMTAQLGEKRSLIVYWFQAHDSPNTSTFTQKLALIWKKVIYNDEGNAFVRLTIPIDDGPMEHYRQLAGMFIKDFYPVFLTYVES</sequence>
<dbReference type="NCBIfam" id="TIGR02914">
    <property type="entry name" value="EpsI_fam"/>
    <property type="match status" value="1"/>
</dbReference>
<keyword evidence="3" id="KW-1185">Reference proteome</keyword>
<dbReference type="InterPro" id="IPR014263">
    <property type="entry name" value="Methanolan_biosynth_EpsI"/>
</dbReference>
<protein>
    <submittedName>
        <fullName evidence="2">EpsI family protein</fullName>
    </submittedName>
</protein>
<gene>
    <name evidence="2" type="primary">epsI</name>
    <name evidence="2" type="ORF">DSLASN_27320</name>
</gene>
<accession>A0ABN6F992</accession>
<organism evidence="2 3">
    <name type="scientific">Desulfoluna limicola</name>
    <dbReference type="NCBI Taxonomy" id="2810562"/>
    <lineage>
        <taxon>Bacteria</taxon>
        <taxon>Pseudomonadati</taxon>
        <taxon>Thermodesulfobacteriota</taxon>
        <taxon>Desulfobacteria</taxon>
        <taxon>Desulfobacterales</taxon>
        <taxon>Desulfolunaceae</taxon>
        <taxon>Desulfoluna</taxon>
    </lineage>
</organism>
<proteinExistence type="predicted"/>
<name>A0ABN6F992_9BACT</name>